<feature type="transmembrane region" description="Helical" evidence="5">
    <location>
        <begin position="21"/>
        <end position="38"/>
    </location>
</feature>
<dbReference type="PANTHER" id="PTHR43077:SF10">
    <property type="entry name" value="TRANSPORT PERMEASE PROTEIN"/>
    <property type="match status" value="1"/>
</dbReference>
<name>A1RW28_PYRIL</name>
<feature type="transmembrane region" description="Helical" evidence="5">
    <location>
        <begin position="230"/>
        <end position="249"/>
    </location>
</feature>
<organism evidence="7 8">
    <name type="scientific">Pyrobaculum islandicum (strain DSM 4184 / JCM 9189 / GEO3)</name>
    <dbReference type="NCBI Taxonomy" id="384616"/>
    <lineage>
        <taxon>Archaea</taxon>
        <taxon>Thermoproteota</taxon>
        <taxon>Thermoprotei</taxon>
        <taxon>Thermoproteales</taxon>
        <taxon>Thermoproteaceae</taxon>
        <taxon>Pyrobaculum</taxon>
    </lineage>
</organism>
<dbReference type="OrthoDB" id="147058at2157"/>
<dbReference type="PANTHER" id="PTHR43077">
    <property type="entry name" value="TRANSPORT PERMEASE YVFS-RELATED"/>
    <property type="match status" value="1"/>
</dbReference>
<proteinExistence type="predicted"/>
<reference evidence="7" key="1">
    <citation type="submission" date="2006-12" db="EMBL/GenBank/DDBJ databases">
        <title>Complete sequence of Pyrobaculum islandicum DSM 4184.</title>
        <authorList>
            <person name="Copeland A."/>
            <person name="Lucas S."/>
            <person name="Lapidus A."/>
            <person name="Barry K."/>
            <person name="Detter J.C."/>
            <person name="Glavina del Rio T."/>
            <person name="Dalin E."/>
            <person name="Tice H."/>
            <person name="Pitluck S."/>
            <person name="Meincke L."/>
            <person name="Brettin T."/>
            <person name="Bruce D."/>
            <person name="Han C."/>
            <person name="Tapia R."/>
            <person name="Gilna P."/>
            <person name="Schmutz J."/>
            <person name="Larimer F."/>
            <person name="Land M."/>
            <person name="Hauser L."/>
            <person name="Kyrpides N."/>
            <person name="Mikhailova N."/>
            <person name="Cozen A.E."/>
            <person name="Fitz-Gibbon S.T."/>
            <person name="House C.H."/>
            <person name="Saltikov C."/>
            <person name="Lowe T."/>
            <person name="Richardson P."/>
        </authorList>
    </citation>
    <scope>NUCLEOTIDE SEQUENCE [LARGE SCALE GENOMIC DNA]</scope>
    <source>
        <strain evidence="7">DSM 4184</strain>
    </source>
</reference>
<evidence type="ECO:0000259" key="6">
    <source>
        <dbReference type="PROSITE" id="PS51012"/>
    </source>
</evidence>
<feature type="transmembrane region" description="Helical" evidence="5">
    <location>
        <begin position="105"/>
        <end position="130"/>
    </location>
</feature>
<dbReference type="GO" id="GO:0043190">
    <property type="term" value="C:ATP-binding cassette (ABC) transporter complex"/>
    <property type="evidence" value="ECO:0007669"/>
    <property type="project" value="InterPro"/>
</dbReference>
<keyword evidence="2 5" id="KW-0812">Transmembrane</keyword>
<dbReference type="GO" id="GO:0140359">
    <property type="term" value="F:ABC-type transporter activity"/>
    <property type="evidence" value="ECO:0007669"/>
    <property type="project" value="InterPro"/>
</dbReference>
<evidence type="ECO:0000256" key="5">
    <source>
        <dbReference type="SAM" id="Phobius"/>
    </source>
</evidence>
<protein>
    <submittedName>
        <fullName evidence="7">ABC-2 type transporter</fullName>
    </submittedName>
</protein>
<dbReference type="STRING" id="384616.Pisl_2013"/>
<evidence type="ECO:0000313" key="8">
    <source>
        <dbReference type="Proteomes" id="UP000002595"/>
    </source>
</evidence>
<dbReference type="InterPro" id="IPR051328">
    <property type="entry name" value="T7SS_ABC-Transporter"/>
</dbReference>
<dbReference type="InterPro" id="IPR013525">
    <property type="entry name" value="ABC2_TM"/>
</dbReference>
<accession>A1RW28</accession>
<dbReference type="Proteomes" id="UP000002595">
    <property type="component" value="Chromosome"/>
</dbReference>
<gene>
    <name evidence="7" type="ordered locus">Pisl_2013</name>
</gene>
<feature type="domain" description="ABC transmembrane type-2" evidence="6">
    <location>
        <begin position="21"/>
        <end position="252"/>
    </location>
</feature>
<dbReference type="GeneID" id="4617825"/>
<dbReference type="InterPro" id="IPR047817">
    <property type="entry name" value="ABC2_TM_bact-type"/>
</dbReference>
<feature type="transmembrane region" description="Helical" evidence="5">
    <location>
        <begin position="174"/>
        <end position="191"/>
    </location>
</feature>
<keyword evidence="3 5" id="KW-1133">Transmembrane helix</keyword>
<dbReference type="PIRSF" id="PIRSF006648">
    <property type="entry name" value="DrrB"/>
    <property type="match status" value="1"/>
</dbReference>
<dbReference type="RefSeq" id="WP_011763735.1">
    <property type="nucleotide sequence ID" value="NC_008701.1"/>
</dbReference>
<feature type="transmembrane region" description="Helical" evidence="5">
    <location>
        <begin position="142"/>
        <end position="162"/>
    </location>
</feature>
<dbReference type="EMBL" id="CP000504">
    <property type="protein sequence ID" value="ABL89160.1"/>
    <property type="molecule type" value="Genomic_DNA"/>
</dbReference>
<dbReference type="KEGG" id="pis:Pisl_2013"/>
<evidence type="ECO:0000256" key="2">
    <source>
        <dbReference type="ARBA" id="ARBA00022692"/>
    </source>
</evidence>
<evidence type="ECO:0000256" key="3">
    <source>
        <dbReference type="ARBA" id="ARBA00022989"/>
    </source>
</evidence>
<evidence type="ECO:0000256" key="1">
    <source>
        <dbReference type="ARBA" id="ARBA00004141"/>
    </source>
</evidence>
<dbReference type="eggNOG" id="arCOG01467">
    <property type="taxonomic scope" value="Archaea"/>
</dbReference>
<evidence type="ECO:0000256" key="4">
    <source>
        <dbReference type="ARBA" id="ARBA00023136"/>
    </source>
</evidence>
<dbReference type="HOGENOM" id="CLU_039483_2_3_2"/>
<dbReference type="InterPro" id="IPR000412">
    <property type="entry name" value="ABC_2_transport"/>
</dbReference>
<comment type="subcellular location">
    <subcellularLocation>
        <location evidence="1">Membrane</location>
        <topology evidence="1">Multi-pass membrane protein</topology>
    </subcellularLocation>
</comment>
<dbReference type="PROSITE" id="PS51012">
    <property type="entry name" value="ABC_TM2"/>
    <property type="match status" value="1"/>
</dbReference>
<keyword evidence="8" id="KW-1185">Reference proteome</keyword>
<keyword evidence="4 5" id="KW-0472">Membrane</keyword>
<evidence type="ECO:0000313" key="7">
    <source>
        <dbReference type="EMBL" id="ABL89160.1"/>
    </source>
</evidence>
<dbReference type="Pfam" id="PF01061">
    <property type="entry name" value="ABC2_membrane"/>
    <property type="match status" value="1"/>
</dbReference>
<sequence length="256" mass="27511">MISQLYALYKREVLRLLRSRYMWLMVAAQPILWVVFFGNSLAGLPRGFLAQYFGVENYLAYMIPGMASIVMLTTGMFASMSLVFDKRVGYLKRVLVTPTPKTAVFLAKALGAATRGLLTIPVILAVGAAFGVRYNINPAALALWAAALAAAGMGFAALFTALSVNTTDVHAPGVISNFITMPLMFTSTALFPQQFFPDWLKAISEVNPLTYLTELGREALVYGAPPNPTAALATAAFAAATLTAGVIAVEKWLNAD</sequence>
<dbReference type="AlphaFoldDB" id="A1RW28"/>
<feature type="transmembrane region" description="Helical" evidence="5">
    <location>
        <begin position="58"/>
        <end position="84"/>
    </location>
</feature>